<evidence type="ECO:0000313" key="3">
    <source>
        <dbReference type="Proteomes" id="UP000271974"/>
    </source>
</evidence>
<evidence type="ECO:0000256" key="1">
    <source>
        <dbReference type="SAM" id="MobiDB-lite"/>
    </source>
</evidence>
<dbReference type="PANTHER" id="PTHR10974">
    <property type="entry name" value="FI08016P-RELATED"/>
    <property type="match status" value="1"/>
</dbReference>
<dbReference type="EMBL" id="RQTK01001470">
    <property type="protein sequence ID" value="RUS70180.1"/>
    <property type="molecule type" value="Genomic_DNA"/>
</dbReference>
<feature type="compositionally biased region" description="Polar residues" evidence="1">
    <location>
        <begin position="543"/>
        <end position="552"/>
    </location>
</feature>
<comment type="caution">
    <text evidence="2">The sequence shown here is derived from an EMBL/GenBank/DDBJ whole genome shotgun (WGS) entry which is preliminary data.</text>
</comment>
<sequence>MYLFFYNGEPITILKKEPFPMQVDRGSPKPPPKECTFPNTNPFDPALDAVVRIFPPIDCSNQTANIVYLDNFALAVNQSKLHLVLAPGQNFSHCWYKEIVRQQGSDTRFNFSWTSENFTQSVSLPLWNENIVTECFDTNYTVISRSYFSLIRKKPKVEKYLNQKYWEHKRKNNPSDTLSFLLIGIDGMSKQNFERAMPKTRNFLIEKMGGIELYKYNKLAFETFPNVLALLTGHTPEEFYRDWKYNRTGYVDQINEHFLWSKARGLGYRTAMMLDAQSLTAFHYQKRPTILASTRDKLMRSGDKHCYGDIPEVTVIHDYWLQLVRAFGKYRTTPFFGYSFSVRITHDESDLASKGDEAYHKFLTDLVATDALENTVIVWFSDHGPRFGPIRETYHGRIETSTPYLFFVFPPWFRGKYPELMRTLEINRNRLSSHFDVHETLKDLMFLKIGPRKPGTLKERAISLFREIPKERTCAQAGIPGEFCVCGRFYEAKLPQTTYYLIALTLLEKVNSFVGYSPSATAVSSLGSATSLPSKPPLGAQEGSKNSDSGVASATKPANGATENNQNSTKSGGIPPPTMTVLPPGKLRELCAHLSLEKVESVYQITNDQLQSLKVNSYRVTIRTVPGEGLFEGLVNHDQQSGETQVVGDVVRINLYRGQADCVVDPWLRQFCFCRVA</sequence>
<reference evidence="2 3" key="1">
    <citation type="submission" date="2019-01" db="EMBL/GenBank/DDBJ databases">
        <title>A draft genome assembly of the solar-powered sea slug Elysia chlorotica.</title>
        <authorList>
            <person name="Cai H."/>
            <person name="Li Q."/>
            <person name="Fang X."/>
            <person name="Li J."/>
            <person name="Curtis N.E."/>
            <person name="Altenburger A."/>
            <person name="Shibata T."/>
            <person name="Feng M."/>
            <person name="Maeda T."/>
            <person name="Schwartz J.A."/>
            <person name="Shigenobu S."/>
            <person name="Lundholm N."/>
            <person name="Nishiyama T."/>
            <person name="Yang H."/>
            <person name="Hasebe M."/>
            <person name="Li S."/>
            <person name="Pierce S.K."/>
            <person name="Wang J."/>
        </authorList>
    </citation>
    <scope>NUCLEOTIDE SEQUENCE [LARGE SCALE GENOMIC DNA]</scope>
    <source>
        <strain evidence="2">EC2010</strain>
        <tissue evidence="2">Whole organism of an adult</tissue>
    </source>
</reference>
<dbReference type="GO" id="GO:0005615">
    <property type="term" value="C:extracellular space"/>
    <property type="evidence" value="ECO:0007669"/>
    <property type="project" value="TreeGrafter"/>
</dbReference>
<proteinExistence type="predicted"/>
<dbReference type="Pfam" id="PF02995">
    <property type="entry name" value="DUF229"/>
    <property type="match status" value="1"/>
</dbReference>
<dbReference type="SUPFAM" id="SSF53649">
    <property type="entry name" value="Alkaline phosphatase-like"/>
    <property type="match status" value="1"/>
</dbReference>
<dbReference type="OrthoDB" id="413313at2759"/>
<dbReference type="InterPro" id="IPR017850">
    <property type="entry name" value="Alkaline_phosphatase_core_sf"/>
</dbReference>
<dbReference type="PANTHER" id="PTHR10974:SF1">
    <property type="entry name" value="FI08016P-RELATED"/>
    <property type="match status" value="1"/>
</dbReference>
<gene>
    <name evidence="2" type="ORF">EGW08_022053</name>
</gene>
<dbReference type="AlphaFoldDB" id="A0A3S0ZA33"/>
<accession>A0A3S0ZA33</accession>
<keyword evidence="3" id="KW-1185">Reference proteome</keyword>
<evidence type="ECO:0000313" key="2">
    <source>
        <dbReference type="EMBL" id="RUS70180.1"/>
    </source>
</evidence>
<dbReference type="Gene3D" id="3.40.720.10">
    <property type="entry name" value="Alkaline Phosphatase, subunit A"/>
    <property type="match status" value="1"/>
</dbReference>
<name>A0A3S0ZA33_ELYCH</name>
<dbReference type="STRING" id="188477.A0A3S0ZA33"/>
<dbReference type="Proteomes" id="UP000271974">
    <property type="component" value="Unassembled WGS sequence"/>
</dbReference>
<feature type="compositionally biased region" description="Polar residues" evidence="1">
    <location>
        <begin position="561"/>
        <end position="571"/>
    </location>
</feature>
<dbReference type="CDD" id="cd16021">
    <property type="entry name" value="ALP_like"/>
    <property type="match status" value="1"/>
</dbReference>
<organism evidence="2 3">
    <name type="scientific">Elysia chlorotica</name>
    <name type="common">Eastern emerald elysia</name>
    <name type="synonym">Sea slug</name>
    <dbReference type="NCBI Taxonomy" id="188477"/>
    <lineage>
        <taxon>Eukaryota</taxon>
        <taxon>Metazoa</taxon>
        <taxon>Spiralia</taxon>
        <taxon>Lophotrochozoa</taxon>
        <taxon>Mollusca</taxon>
        <taxon>Gastropoda</taxon>
        <taxon>Heterobranchia</taxon>
        <taxon>Euthyneura</taxon>
        <taxon>Panpulmonata</taxon>
        <taxon>Sacoglossa</taxon>
        <taxon>Placobranchoidea</taxon>
        <taxon>Plakobranchidae</taxon>
        <taxon>Elysia</taxon>
    </lineage>
</organism>
<dbReference type="InterPro" id="IPR004245">
    <property type="entry name" value="DUF229"/>
</dbReference>
<protein>
    <submittedName>
        <fullName evidence="2">Uncharacterized protein</fullName>
    </submittedName>
</protein>
<feature type="region of interest" description="Disordered" evidence="1">
    <location>
        <begin position="525"/>
        <end position="579"/>
    </location>
</feature>
<dbReference type="FunFam" id="3.40.720.10:FF:000017">
    <property type="entry name" value="Predicted protein"/>
    <property type="match status" value="1"/>
</dbReference>